<feature type="transmembrane region" description="Helical" evidence="1">
    <location>
        <begin position="53"/>
        <end position="74"/>
    </location>
</feature>
<evidence type="ECO:0000313" key="2">
    <source>
        <dbReference type="EMBL" id="KAJ4492878.1"/>
    </source>
</evidence>
<proteinExistence type="predicted"/>
<keyword evidence="1" id="KW-0472">Membrane</keyword>
<protein>
    <recommendedName>
        <fullName evidence="4">Transmembrane protein</fullName>
    </recommendedName>
</protein>
<keyword evidence="1" id="KW-0812">Transmembrane</keyword>
<dbReference type="Proteomes" id="UP001150238">
    <property type="component" value="Unassembled WGS sequence"/>
</dbReference>
<gene>
    <name evidence="2" type="ORF">C8J55DRAFT_501636</name>
</gene>
<keyword evidence="1" id="KW-1133">Transmembrane helix</keyword>
<organism evidence="2 3">
    <name type="scientific">Lentinula lateritia</name>
    <dbReference type="NCBI Taxonomy" id="40482"/>
    <lineage>
        <taxon>Eukaryota</taxon>
        <taxon>Fungi</taxon>
        <taxon>Dikarya</taxon>
        <taxon>Basidiomycota</taxon>
        <taxon>Agaricomycotina</taxon>
        <taxon>Agaricomycetes</taxon>
        <taxon>Agaricomycetidae</taxon>
        <taxon>Agaricales</taxon>
        <taxon>Marasmiineae</taxon>
        <taxon>Omphalotaceae</taxon>
        <taxon>Lentinula</taxon>
    </lineage>
</organism>
<reference evidence="2" key="2">
    <citation type="journal article" date="2023" name="Proc. Natl. Acad. Sci. U.S.A.">
        <title>A global phylogenomic analysis of the shiitake genus Lentinula.</title>
        <authorList>
            <person name="Sierra-Patev S."/>
            <person name="Min B."/>
            <person name="Naranjo-Ortiz M."/>
            <person name="Looney B."/>
            <person name="Konkel Z."/>
            <person name="Slot J.C."/>
            <person name="Sakamoto Y."/>
            <person name="Steenwyk J.L."/>
            <person name="Rokas A."/>
            <person name="Carro J."/>
            <person name="Camarero S."/>
            <person name="Ferreira P."/>
            <person name="Molpeceres G."/>
            <person name="Ruiz-Duenas F.J."/>
            <person name="Serrano A."/>
            <person name="Henrissat B."/>
            <person name="Drula E."/>
            <person name="Hughes K.W."/>
            <person name="Mata J.L."/>
            <person name="Ishikawa N.K."/>
            <person name="Vargas-Isla R."/>
            <person name="Ushijima S."/>
            <person name="Smith C.A."/>
            <person name="Donoghue J."/>
            <person name="Ahrendt S."/>
            <person name="Andreopoulos W."/>
            <person name="He G."/>
            <person name="LaButti K."/>
            <person name="Lipzen A."/>
            <person name="Ng V."/>
            <person name="Riley R."/>
            <person name="Sandor L."/>
            <person name="Barry K."/>
            <person name="Martinez A.T."/>
            <person name="Xiao Y."/>
            <person name="Gibbons J.G."/>
            <person name="Terashima K."/>
            <person name="Grigoriev I.V."/>
            <person name="Hibbett D."/>
        </authorList>
    </citation>
    <scope>NUCLEOTIDE SEQUENCE</scope>
    <source>
        <strain evidence="2">Sp2 HRB7682 ss15</strain>
    </source>
</reference>
<evidence type="ECO:0000256" key="1">
    <source>
        <dbReference type="SAM" id="Phobius"/>
    </source>
</evidence>
<evidence type="ECO:0008006" key="4">
    <source>
        <dbReference type="Google" id="ProtNLM"/>
    </source>
</evidence>
<feature type="transmembrane region" description="Helical" evidence="1">
    <location>
        <begin position="80"/>
        <end position="102"/>
    </location>
</feature>
<sequence length="120" mass="14529">MNLVEEKSMAFLRPRIPCSVSFRRCYMIQPPLRPLFRCRMFFLSGDFLPFDRFLLVFRDFFFFYLLRFFLFHQLLGNSLLLYNLFLFAFLLHSFLLHNLFFLHAQTGNCLGLEPARRLNV</sequence>
<comment type="caution">
    <text evidence="2">The sequence shown here is derived from an EMBL/GenBank/DDBJ whole genome shotgun (WGS) entry which is preliminary data.</text>
</comment>
<name>A0A9W9AYK2_9AGAR</name>
<evidence type="ECO:0000313" key="3">
    <source>
        <dbReference type="Proteomes" id="UP001150238"/>
    </source>
</evidence>
<dbReference type="EMBL" id="JANVFS010000004">
    <property type="protein sequence ID" value="KAJ4492878.1"/>
    <property type="molecule type" value="Genomic_DNA"/>
</dbReference>
<accession>A0A9W9AYK2</accession>
<reference evidence="2" key="1">
    <citation type="submission" date="2022-08" db="EMBL/GenBank/DDBJ databases">
        <authorList>
            <consortium name="DOE Joint Genome Institute"/>
            <person name="Min B."/>
            <person name="Riley R."/>
            <person name="Sierra-Patev S."/>
            <person name="Naranjo-Ortiz M."/>
            <person name="Looney B."/>
            <person name="Konkel Z."/>
            <person name="Slot J.C."/>
            <person name="Sakamoto Y."/>
            <person name="Steenwyk J.L."/>
            <person name="Rokas A."/>
            <person name="Carro J."/>
            <person name="Camarero S."/>
            <person name="Ferreira P."/>
            <person name="Molpeceres G."/>
            <person name="Ruiz-Duenas F.J."/>
            <person name="Serrano A."/>
            <person name="Henrissat B."/>
            <person name="Drula E."/>
            <person name="Hughes K.W."/>
            <person name="Mata J.L."/>
            <person name="Ishikawa N.K."/>
            <person name="Vargas-Isla R."/>
            <person name="Ushijima S."/>
            <person name="Smith C.A."/>
            <person name="Ahrendt S."/>
            <person name="Andreopoulos W."/>
            <person name="He G."/>
            <person name="Labutti K."/>
            <person name="Lipzen A."/>
            <person name="Ng V."/>
            <person name="Sandor L."/>
            <person name="Barry K."/>
            <person name="Martinez A.T."/>
            <person name="Xiao Y."/>
            <person name="Gibbons J.G."/>
            <person name="Terashima K."/>
            <person name="Hibbett D.S."/>
            <person name="Grigoriev I.V."/>
        </authorList>
    </citation>
    <scope>NUCLEOTIDE SEQUENCE</scope>
    <source>
        <strain evidence="2">Sp2 HRB7682 ss15</strain>
    </source>
</reference>
<dbReference type="AlphaFoldDB" id="A0A9W9AYK2"/>